<evidence type="ECO:0000256" key="7">
    <source>
        <dbReference type="PIRSR" id="PIRSR602386-1"/>
    </source>
</evidence>
<keyword evidence="5" id="KW-0249">Electron transport</keyword>
<sequence>MTRFRPLLAALLIAGTTAAAPLTATAAEHTIRMLNYGPDGSMVFDPPFLKTAVGDTVTFVPENSGHFVQSYATPDGVTPWKSAADQPFTVTLEKEGVYLYVCPPHLMMAMIGVIQTGAATNLDAVTEKANRLRPKLVMKGERLEQYLSRVGK</sequence>
<dbReference type="PRINTS" id="PR00155">
    <property type="entry name" value="AMICYANIN"/>
</dbReference>
<feature type="domain" description="Blue (type 1) copper" evidence="9">
    <location>
        <begin position="33"/>
        <end position="115"/>
    </location>
</feature>
<dbReference type="Gene3D" id="2.60.40.420">
    <property type="entry name" value="Cupredoxins - blue copper proteins"/>
    <property type="match status" value="1"/>
</dbReference>
<keyword evidence="3 7" id="KW-0479">Metal-binding</keyword>
<feature type="binding site" evidence="7">
    <location>
        <position position="105"/>
    </location>
    <ligand>
        <name>Cu cation</name>
        <dbReference type="ChEBI" id="CHEBI:23378"/>
    </ligand>
</feature>
<name>A0A7W9ZC98_NOVIT</name>
<reference evidence="10 11" key="1">
    <citation type="submission" date="2020-08" db="EMBL/GenBank/DDBJ databases">
        <title>Genomic Encyclopedia of Type Strains, Phase IV (KMG-IV): sequencing the most valuable type-strain genomes for metagenomic binning, comparative biology and taxonomic classification.</title>
        <authorList>
            <person name="Goeker M."/>
        </authorList>
    </citation>
    <scope>NUCLEOTIDE SEQUENCE [LARGE SCALE GENOMIC DNA]</scope>
    <source>
        <strain evidence="10 11">DSM 11590</strain>
    </source>
</reference>
<dbReference type="GO" id="GO:0009055">
    <property type="term" value="F:electron transfer activity"/>
    <property type="evidence" value="ECO:0007669"/>
    <property type="project" value="InterPro"/>
</dbReference>
<keyword evidence="2" id="KW-0813">Transport</keyword>
<evidence type="ECO:0000256" key="3">
    <source>
        <dbReference type="ARBA" id="ARBA00022723"/>
    </source>
</evidence>
<evidence type="ECO:0000313" key="11">
    <source>
        <dbReference type="Proteomes" id="UP000544872"/>
    </source>
</evidence>
<feature type="binding site" evidence="7">
    <location>
        <position position="102"/>
    </location>
    <ligand>
        <name>Cu cation</name>
        <dbReference type="ChEBI" id="CHEBI:23378"/>
    </ligand>
</feature>
<evidence type="ECO:0000256" key="4">
    <source>
        <dbReference type="ARBA" id="ARBA00022764"/>
    </source>
</evidence>
<evidence type="ECO:0000256" key="8">
    <source>
        <dbReference type="SAM" id="SignalP"/>
    </source>
</evidence>
<evidence type="ECO:0000259" key="9">
    <source>
        <dbReference type="Pfam" id="PF00127"/>
    </source>
</evidence>
<dbReference type="Proteomes" id="UP000544872">
    <property type="component" value="Unassembled WGS sequence"/>
</dbReference>
<dbReference type="EMBL" id="JACIIX010000001">
    <property type="protein sequence ID" value="MBB6208837.1"/>
    <property type="molecule type" value="Genomic_DNA"/>
</dbReference>
<evidence type="ECO:0000313" key="10">
    <source>
        <dbReference type="EMBL" id="MBB6208837.1"/>
    </source>
</evidence>
<proteinExistence type="predicted"/>
<evidence type="ECO:0000256" key="2">
    <source>
        <dbReference type="ARBA" id="ARBA00022448"/>
    </source>
</evidence>
<evidence type="ECO:0000256" key="6">
    <source>
        <dbReference type="ARBA" id="ARBA00023008"/>
    </source>
</evidence>
<dbReference type="GO" id="GO:0005507">
    <property type="term" value="F:copper ion binding"/>
    <property type="evidence" value="ECO:0007669"/>
    <property type="project" value="InterPro"/>
</dbReference>
<feature type="binding site" evidence="7">
    <location>
        <position position="66"/>
    </location>
    <ligand>
        <name>Cu cation</name>
        <dbReference type="ChEBI" id="CHEBI:23378"/>
    </ligand>
</feature>
<dbReference type="InterPro" id="IPR000923">
    <property type="entry name" value="BlueCu_1"/>
</dbReference>
<feature type="chain" id="PRO_5031396559" evidence="8">
    <location>
        <begin position="27"/>
        <end position="152"/>
    </location>
</feature>
<comment type="caution">
    <text evidence="10">The sequence shown here is derived from an EMBL/GenBank/DDBJ whole genome shotgun (WGS) entry which is preliminary data.</text>
</comment>
<feature type="binding site" evidence="7">
    <location>
        <position position="110"/>
    </location>
    <ligand>
        <name>Cu cation</name>
        <dbReference type="ChEBI" id="CHEBI:23378"/>
    </ligand>
</feature>
<feature type="signal peptide" evidence="8">
    <location>
        <begin position="1"/>
        <end position="26"/>
    </location>
</feature>
<keyword evidence="6 7" id="KW-0186">Copper</keyword>
<keyword evidence="8" id="KW-0732">Signal</keyword>
<evidence type="ECO:0000256" key="5">
    <source>
        <dbReference type="ARBA" id="ARBA00022982"/>
    </source>
</evidence>
<dbReference type="GO" id="GO:0042597">
    <property type="term" value="C:periplasmic space"/>
    <property type="evidence" value="ECO:0007669"/>
    <property type="project" value="UniProtKB-SubCell"/>
</dbReference>
<gene>
    <name evidence="10" type="ORF">FHS48_000218</name>
</gene>
<organism evidence="10 11">
    <name type="scientific">Novispirillum itersonii</name>
    <name type="common">Aquaspirillum itersonii</name>
    <dbReference type="NCBI Taxonomy" id="189"/>
    <lineage>
        <taxon>Bacteria</taxon>
        <taxon>Pseudomonadati</taxon>
        <taxon>Pseudomonadota</taxon>
        <taxon>Alphaproteobacteria</taxon>
        <taxon>Rhodospirillales</taxon>
        <taxon>Novispirillaceae</taxon>
        <taxon>Novispirillum</taxon>
    </lineage>
</organism>
<accession>A0A7W9ZC98</accession>
<evidence type="ECO:0000256" key="1">
    <source>
        <dbReference type="ARBA" id="ARBA00004418"/>
    </source>
</evidence>
<dbReference type="AlphaFoldDB" id="A0A7W9ZC98"/>
<dbReference type="RefSeq" id="WP_184260319.1">
    <property type="nucleotide sequence ID" value="NZ_JACIIX010000001.1"/>
</dbReference>
<dbReference type="InterPro" id="IPR008972">
    <property type="entry name" value="Cupredoxin"/>
</dbReference>
<dbReference type="SUPFAM" id="SSF49503">
    <property type="entry name" value="Cupredoxins"/>
    <property type="match status" value="1"/>
</dbReference>
<keyword evidence="4" id="KW-0574">Periplasm</keyword>
<keyword evidence="11" id="KW-1185">Reference proteome</keyword>
<protein>
    <submittedName>
        <fullName evidence="10">Pseudoazurin</fullName>
    </submittedName>
</protein>
<comment type="subcellular location">
    <subcellularLocation>
        <location evidence="1">Periplasm</location>
    </subcellularLocation>
</comment>
<dbReference type="Pfam" id="PF00127">
    <property type="entry name" value="Copper-bind"/>
    <property type="match status" value="1"/>
</dbReference>
<comment type="cofactor">
    <cofactor evidence="7">
        <name>Cu cation</name>
        <dbReference type="ChEBI" id="CHEBI:23378"/>
    </cofactor>
    <text evidence="7">Binds 1 copper ion per subunit.</text>
</comment>
<dbReference type="InterPro" id="IPR002386">
    <property type="entry name" value="Amicyanin/Pseudoazurin"/>
</dbReference>